<dbReference type="AlphaFoldDB" id="K1JY49"/>
<dbReference type="eggNOG" id="COG0583">
    <property type="taxonomic scope" value="Bacteria"/>
</dbReference>
<dbReference type="OrthoDB" id="6113677at2"/>
<dbReference type="CDD" id="cd05466">
    <property type="entry name" value="PBP2_LTTR_substrate"/>
    <property type="match status" value="1"/>
</dbReference>
<dbReference type="SUPFAM" id="SSF53850">
    <property type="entry name" value="Periplasmic binding protein-like II"/>
    <property type="match status" value="1"/>
</dbReference>
<evidence type="ECO:0000256" key="3">
    <source>
        <dbReference type="ARBA" id="ARBA00023125"/>
    </source>
</evidence>
<evidence type="ECO:0000256" key="1">
    <source>
        <dbReference type="ARBA" id="ARBA00009437"/>
    </source>
</evidence>
<dbReference type="InterPro" id="IPR000847">
    <property type="entry name" value="LysR_HTH_N"/>
</dbReference>
<evidence type="ECO:0000259" key="5">
    <source>
        <dbReference type="PROSITE" id="PS50931"/>
    </source>
</evidence>
<dbReference type="Pfam" id="PF03466">
    <property type="entry name" value="LysR_substrate"/>
    <property type="match status" value="1"/>
</dbReference>
<dbReference type="Proteomes" id="UP000005835">
    <property type="component" value="Unassembled WGS sequence"/>
</dbReference>
<keyword evidence="7" id="KW-1185">Reference proteome</keyword>
<keyword evidence="4" id="KW-0804">Transcription</keyword>
<reference evidence="6 7" key="1">
    <citation type="submission" date="2012-05" db="EMBL/GenBank/DDBJ databases">
        <title>The Genome Sequence of Sutterella wadsworthensis 2_1_59BFAA.</title>
        <authorList>
            <consortium name="The Broad Institute Genome Sequencing Platform"/>
            <person name="Earl A."/>
            <person name="Ward D."/>
            <person name="Feldgarden M."/>
            <person name="Gevers D."/>
            <person name="Daigneault M."/>
            <person name="Strauss J."/>
            <person name="Allen-Vercoe E."/>
            <person name="Walker B."/>
            <person name="Young S.K."/>
            <person name="Zeng Q."/>
            <person name="Gargeya S."/>
            <person name="Fitzgerald M."/>
            <person name="Haas B."/>
            <person name="Abouelleil A."/>
            <person name="Alvarado L."/>
            <person name="Arachchi H.M."/>
            <person name="Berlin A.M."/>
            <person name="Chapman S.B."/>
            <person name="Goldberg J."/>
            <person name="Griggs A."/>
            <person name="Gujja S."/>
            <person name="Hansen M."/>
            <person name="Howarth C."/>
            <person name="Imamovic A."/>
            <person name="Larimer J."/>
            <person name="McCowen C."/>
            <person name="Montmayeur A."/>
            <person name="Murphy C."/>
            <person name="Neiman D."/>
            <person name="Pearson M."/>
            <person name="Priest M."/>
            <person name="Roberts A."/>
            <person name="Saif S."/>
            <person name="Shea T."/>
            <person name="Sisk P."/>
            <person name="Sykes S."/>
            <person name="Wortman J."/>
            <person name="Nusbaum C."/>
            <person name="Birren B."/>
        </authorList>
    </citation>
    <scope>NUCLEOTIDE SEQUENCE [LARGE SCALE GENOMIC DNA]</scope>
    <source>
        <strain evidence="6 7">2_1_59BFAA</strain>
    </source>
</reference>
<dbReference type="Pfam" id="PF00126">
    <property type="entry name" value="HTH_1"/>
    <property type="match status" value="1"/>
</dbReference>
<evidence type="ECO:0000313" key="7">
    <source>
        <dbReference type="Proteomes" id="UP000005835"/>
    </source>
</evidence>
<comment type="caution">
    <text evidence="6">The sequence shown here is derived from an EMBL/GenBank/DDBJ whole genome shotgun (WGS) entry which is preliminary data.</text>
</comment>
<accession>K1JY49</accession>
<dbReference type="GO" id="GO:0000976">
    <property type="term" value="F:transcription cis-regulatory region binding"/>
    <property type="evidence" value="ECO:0007669"/>
    <property type="project" value="TreeGrafter"/>
</dbReference>
<comment type="similarity">
    <text evidence="1">Belongs to the LysR transcriptional regulatory family.</text>
</comment>
<dbReference type="PANTHER" id="PTHR30126:SF40">
    <property type="entry name" value="HTH-TYPE TRANSCRIPTIONAL REGULATOR GLTR"/>
    <property type="match status" value="1"/>
</dbReference>
<dbReference type="STRING" id="742823.HMPREF9465_00868"/>
<sequence>MKLPFFNESLNAFLAVAAERSFSAAAKKLGVTQSAVTKAVARLEKELEVELFDRGCRPVMLTEEAMLLLKDVLACQHTLENTAEFMQSRSNLKPVYRIGVIEGLSKSLMPQLIKALQSEASEIVTQIGTSLVLVEKLVRNELDFAFTSAAYDEVRGLYRTKLFEEESIVLMPKAMAAKRDSWTWSQLQLCGIPFLHFAREGGVGRINDAYLSLQNIKTPNRIEVDSTGIMTSLIAQGMGWTVGSPLTLVQNFDLIDEIAAIPTPPPGLQRSLFLVCRDDRSEESRRKFIRLAQEMMNAHVVPLFDEVKRRVGC</sequence>
<dbReference type="HOGENOM" id="CLU_039613_6_5_4"/>
<dbReference type="Gene3D" id="3.40.190.290">
    <property type="match status" value="1"/>
</dbReference>
<gene>
    <name evidence="6" type="ORF">HMPREF9465_00868</name>
</gene>
<dbReference type="InterPro" id="IPR036390">
    <property type="entry name" value="WH_DNA-bd_sf"/>
</dbReference>
<dbReference type="PRINTS" id="PR00039">
    <property type="entry name" value="HTHLYSR"/>
</dbReference>
<keyword evidence="2" id="KW-0805">Transcription regulation</keyword>
<organism evidence="6 7">
    <name type="scientific">Sutterella wadsworthensis 2_1_59BFAA</name>
    <dbReference type="NCBI Taxonomy" id="742823"/>
    <lineage>
        <taxon>Bacteria</taxon>
        <taxon>Pseudomonadati</taxon>
        <taxon>Pseudomonadota</taxon>
        <taxon>Betaproteobacteria</taxon>
        <taxon>Burkholderiales</taxon>
        <taxon>Sutterellaceae</taxon>
        <taxon>Sutterella</taxon>
    </lineage>
</organism>
<evidence type="ECO:0000313" key="6">
    <source>
        <dbReference type="EMBL" id="EKB31533.1"/>
    </source>
</evidence>
<proteinExistence type="inferred from homology"/>
<evidence type="ECO:0000256" key="4">
    <source>
        <dbReference type="ARBA" id="ARBA00023163"/>
    </source>
</evidence>
<name>K1JY49_9BURK</name>
<dbReference type="InterPro" id="IPR005119">
    <property type="entry name" value="LysR_subst-bd"/>
</dbReference>
<protein>
    <recommendedName>
        <fullName evidence="5">HTH lysR-type domain-containing protein</fullName>
    </recommendedName>
</protein>
<dbReference type="PROSITE" id="PS50931">
    <property type="entry name" value="HTH_LYSR"/>
    <property type="match status" value="1"/>
</dbReference>
<dbReference type="EMBL" id="ADMG01000022">
    <property type="protein sequence ID" value="EKB31533.1"/>
    <property type="molecule type" value="Genomic_DNA"/>
</dbReference>
<evidence type="ECO:0000256" key="2">
    <source>
        <dbReference type="ARBA" id="ARBA00023015"/>
    </source>
</evidence>
<dbReference type="Gene3D" id="1.10.10.10">
    <property type="entry name" value="Winged helix-like DNA-binding domain superfamily/Winged helix DNA-binding domain"/>
    <property type="match status" value="1"/>
</dbReference>
<keyword evidence="3" id="KW-0238">DNA-binding</keyword>
<feature type="domain" description="HTH lysR-type" evidence="5">
    <location>
        <begin position="1"/>
        <end position="62"/>
    </location>
</feature>
<dbReference type="GO" id="GO:0003700">
    <property type="term" value="F:DNA-binding transcription factor activity"/>
    <property type="evidence" value="ECO:0007669"/>
    <property type="project" value="InterPro"/>
</dbReference>
<dbReference type="PATRIC" id="fig|742823.3.peg.876"/>
<dbReference type="RefSeq" id="WP_005434506.1">
    <property type="nucleotide sequence ID" value="NZ_JH815515.1"/>
</dbReference>
<dbReference type="PANTHER" id="PTHR30126">
    <property type="entry name" value="HTH-TYPE TRANSCRIPTIONAL REGULATOR"/>
    <property type="match status" value="1"/>
</dbReference>
<dbReference type="SUPFAM" id="SSF46785">
    <property type="entry name" value="Winged helix' DNA-binding domain"/>
    <property type="match status" value="1"/>
</dbReference>
<dbReference type="InterPro" id="IPR036388">
    <property type="entry name" value="WH-like_DNA-bd_sf"/>
</dbReference>